<keyword evidence="1 4" id="KW-0378">Hydrolase</keyword>
<dbReference type="EMBL" id="FNQC01000018">
    <property type="protein sequence ID" value="SDZ50110.1"/>
    <property type="molecule type" value="Genomic_DNA"/>
</dbReference>
<dbReference type="PANTHER" id="PTHR11014:SF63">
    <property type="entry name" value="METALLOPEPTIDASE, PUTATIVE (AFU_ORTHOLOGUE AFUA_6G09600)-RELATED"/>
    <property type="match status" value="1"/>
</dbReference>
<dbReference type="InterPro" id="IPR036264">
    <property type="entry name" value="Bact_exopeptidase_dim_dom"/>
</dbReference>
<proteinExistence type="predicted"/>
<keyword evidence="5" id="KW-1185">Reference proteome</keyword>
<organism evidence="4 5">
    <name type="scientific">Rhodonellum ikkaensis</name>
    <dbReference type="NCBI Taxonomy" id="336829"/>
    <lineage>
        <taxon>Bacteria</taxon>
        <taxon>Pseudomonadati</taxon>
        <taxon>Bacteroidota</taxon>
        <taxon>Cytophagia</taxon>
        <taxon>Cytophagales</taxon>
        <taxon>Cytophagaceae</taxon>
        <taxon>Rhodonellum</taxon>
    </lineage>
</organism>
<evidence type="ECO:0000256" key="1">
    <source>
        <dbReference type="ARBA" id="ARBA00022801"/>
    </source>
</evidence>
<evidence type="ECO:0000259" key="3">
    <source>
        <dbReference type="Pfam" id="PF07687"/>
    </source>
</evidence>
<dbReference type="InterPro" id="IPR002933">
    <property type="entry name" value="Peptidase_M20"/>
</dbReference>
<protein>
    <submittedName>
        <fullName evidence="4">Hippurate hydrolase</fullName>
    </submittedName>
</protein>
<dbReference type="Pfam" id="PF07687">
    <property type="entry name" value="M20_dimer"/>
    <property type="match status" value="1"/>
</dbReference>
<name>A0A1H3TJ18_9BACT</name>
<evidence type="ECO:0000313" key="4">
    <source>
        <dbReference type="EMBL" id="SDZ50110.1"/>
    </source>
</evidence>
<evidence type="ECO:0000313" key="5">
    <source>
        <dbReference type="Proteomes" id="UP000199663"/>
    </source>
</evidence>
<dbReference type="Pfam" id="PF01546">
    <property type="entry name" value="Peptidase_M20"/>
    <property type="match status" value="1"/>
</dbReference>
<reference evidence="4 5" key="1">
    <citation type="submission" date="2016-10" db="EMBL/GenBank/DDBJ databases">
        <authorList>
            <person name="Varghese N."/>
            <person name="Submissions S."/>
        </authorList>
    </citation>
    <scope>NUCLEOTIDE SEQUENCE [LARGE SCALE GENOMIC DNA]</scope>
    <source>
        <strain evidence="4 5">DSM 17997</strain>
    </source>
</reference>
<evidence type="ECO:0000256" key="2">
    <source>
        <dbReference type="SAM" id="SignalP"/>
    </source>
</evidence>
<accession>A0A1H3TJ18</accession>
<comment type="caution">
    <text evidence="4">The sequence shown here is derived from an EMBL/GenBank/DDBJ whole genome shotgun (WGS) entry which is preliminary data.</text>
</comment>
<dbReference type="NCBIfam" id="TIGR01891">
    <property type="entry name" value="amidohydrolases"/>
    <property type="match status" value="1"/>
</dbReference>
<dbReference type="GO" id="GO:0016787">
    <property type="term" value="F:hydrolase activity"/>
    <property type="evidence" value="ECO:0007669"/>
    <property type="project" value="UniProtKB-KW"/>
</dbReference>
<dbReference type="Gene3D" id="3.30.70.360">
    <property type="match status" value="1"/>
</dbReference>
<dbReference type="SUPFAM" id="SSF53187">
    <property type="entry name" value="Zn-dependent exopeptidases"/>
    <property type="match status" value="1"/>
</dbReference>
<dbReference type="InterPro" id="IPR011650">
    <property type="entry name" value="Peptidase_M20_dimer"/>
</dbReference>
<sequence>MKLFCFKIALPTLFGLFFSVSTCLQAQSIDESIDKIYPQLDQLYKHLHQNPELSLQEKETSALMAKELRDLGYEVTENIGGYGVVGMFKNGPGPVLLIRSDMDALPMEEKTGLPYSSTKKGITNDGKETFITHSCGHDIHMSVFVGTAKMMMQFKNDWKGTLLMVGQPSEENGMGAWNMMNDGLYERFPHPDYAIALHDDPFLPAGMLGYKSGALMAGVDMMNVTVYGQGGHGAAPHTTIDPIVLSAQMIEAYQTIVSRRIAPTEPAVVTVGSIHGGSVHNIIPDEVTMQLTLRSYSPEVREEMISSIKRISENLAKAAGLSEDKLPTYWIRNPYTPALLNDPELTQKMVSVFKNNIGEDKVQEVQAQMIGEDFSRFGLQERNIPISMFYLGATDPETFKNAKEKGLDLPGLHSPYFAPLPEPTIKTGVKAMSLFAMEILKRDEVMMDNKK</sequence>
<dbReference type="RefSeq" id="WP_019600025.1">
    <property type="nucleotide sequence ID" value="NZ_FNQC01000018.1"/>
</dbReference>
<dbReference type="SUPFAM" id="SSF55031">
    <property type="entry name" value="Bacterial exopeptidase dimerisation domain"/>
    <property type="match status" value="1"/>
</dbReference>
<dbReference type="PANTHER" id="PTHR11014">
    <property type="entry name" value="PEPTIDASE M20 FAMILY MEMBER"/>
    <property type="match status" value="1"/>
</dbReference>
<feature type="domain" description="Peptidase M20 dimerisation" evidence="3">
    <location>
        <begin position="218"/>
        <end position="317"/>
    </location>
</feature>
<feature type="chain" id="PRO_5045666401" evidence="2">
    <location>
        <begin position="27"/>
        <end position="451"/>
    </location>
</feature>
<gene>
    <name evidence="4" type="ORF">SAMN05444412_11818</name>
</gene>
<dbReference type="Proteomes" id="UP000199663">
    <property type="component" value="Unassembled WGS sequence"/>
</dbReference>
<dbReference type="Gene3D" id="3.40.630.10">
    <property type="entry name" value="Zn peptidases"/>
    <property type="match status" value="1"/>
</dbReference>
<dbReference type="InterPro" id="IPR017439">
    <property type="entry name" value="Amidohydrolase"/>
</dbReference>
<feature type="signal peptide" evidence="2">
    <location>
        <begin position="1"/>
        <end position="26"/>
    </location>
</feature>
<keyword evidence="2" id="KW-0732">Signal</keyword>
<dbReference type="PIRSF" id="PIRSF005962">
    <property type="entry name" value="Pept_M20D_amidohydro"/>
    <property type="match status" value="1"/>
</dbReference>